<keyword evidence="2" id="KW-1185">Reference proteome</keyword>
<proteinExistence type="predicted"/>
<accession>U4LKR7</accession>
<protein>
    <submittedName>
        <fullName evidence="1">Uncharacterized protein</fullName>
    </submittedName>
</protein>
<name>U4LKR7_PYROM</name>
<gene>
    <name evidence="1" type="ORF">PCON_07752</name>
</gene>
<dbReference type="Proteomes" id="UP000018144">
    <property type="component" value="Unassembled WGS sequence"/>
</dbReference>
<reference evidence="1 2" key="1">
    <citation type="journal article" date="2013" name="PLoS Genet.">
        <title>The genome and development-dependent transcriptomes of Pyronema confluens: a window into fungal evolution.</title>
        <authorList>
            <person name="Traeger S."/>
            <person name="Altegoer F."/>
            <person name="Freitag M."/>
            <person name="Gabaldon T."/>
            <person name="Kempken F."/>
            <person name="Kumar A."/>
            <person name="Marcet-Houben M."/>
            <person name="Poggeler S."/>
            <person name="Stajich J.E."/>
            <person name="Nowrousian M."/>
        </authorList>
    </citation>
    <scope>NUCLEOTIDE SEQUENCE [LARGE SCALE GENOMIC DNA]</scope>
    <source>
        <strain evidence="2">CBS 100304</strain>
        <tissue evidence="1">Vegetative mycelium</tissue>
    </source>
</reference>
<evidence type="ECO:0000313" key="2">
    <source>
        <dbReference type="Proteomes" id="UP000018144"/>
    </source>
</evidence>
<evidence type="ECO:0000313" key="1">
    <source>
        <dbReference type="EMBL" id="CCX29955.1"/>
    </source>
</evidence>
<sequence>MRGGGDVNSYSSTSKFICYRRREQEEEEVAGSVGDHEVRELPSQSDRQSCIQGCSSSWGRWGCGESAKERAF</sequence>
<organism evidence="1 2">
    <name type="scientific">Pyronema omphalodes (strain CBS 100304)</name>
    <name type="common">Pyronema confluens</name>
    <dbReference type="NCBI Taxonomy" id="1076935"/>
    <lineage>
        <taxon>Eukaryota</taxon>
        <taxon>Fungi</taxon>
        <taxon>Dikarya</taxon>
        <taxon>Ascomycota</taxon>
        <taxon>Pezizomycotina</taxon>
        <taxon>Pezizomycetes</taxon>
        <taxon>Pezizales</taxon>
        <taxon>Pyronemataceae</taxon>
        <taxon>Pyronema</taxon>
    </lineage>
</organism>
<dbReference type="AlphaFoldDB" id="U4LKR7"/>
<dbReference type="EMBL" id="HF935393">
    <property type="protein sequence ID" value="CCX29955.1"/>
    <property type="molecule type" value="Genomic_DNA"/>
</dbReference>